<evidence type="ECO:0000313" key="3">
    <source>
        <dbReference type="Proteomes" id="UP000178392"/>
    </source>
</evidence>
<sequence>MGGVLLKPLEVVMVKFLAMLGIVFLTYWLFIWGFFSQAWFVFAANDPIGAMQTVQNPLWAFYSGVAPYAQRLLTLFIGIIVGYVFARLIDLFRWAFRTHNAGAGAR</sequence>
<feature type="transmembrane region" description="Helical" evidence="1">
    <location>
        <begin position="68"/>
        <end position="89"/>
    </location>
</feature>
<reference evidence="2 3" key="1">
    <citation type="journal article" date="2016" name="Nat. Commun.">
        <title>Thousands of microbial genomes shed light on interconnected biogeochemical processes in an aquifer system.</title>
        <authorList>
            <person name="Anantharaman K."/>
            <person name="Brown C.T."/>
            <person name="Hug L.A."/>
            <person name="Sharon I."/>
            <person name="Castelle C.J."/>
            <person name="Probst A.J."/>
            <person name="Thomas B.C."/>
            <person name="Singh A."/>
            <person name="Wilkins M.J."/>
            <person name="Karaoz U."/>
            <person name="Brodie E.L."/>
            <person name="Williams K.H."/>
            <person name="Hubbard S.S."/>
            <person name="Banfield J.F."/>
        </authorList>
    </citation>
    <scope>NUCLEOTIDE SEQUENCE [LARGE SCALE GENOMIC DNA]</scope>
</reference>
<dbReference type="EMBL" id="MFLS01000026">
    <property type="protein sequence ID" value="OGG72047.1"/>
    <property type="molecule type" value="Genomic_DNA"/>
</dbReference>
<keyword evidence="1" id="KW-1133">Transmembrane helix</keyword>
<comment type="caution">
    <text evidence="2">The sequence shown here is derived from an EMBL/GenBank/DDBJ whole genome shotgun (WGS) entry which is preliminary data.</text>
</comment>
<proteinExistence type="predicted"/>
<gene>
    <name evidence="2" type="ORF">A3E65_00200</name>
</gene>
<keyword evidence="1" id="KW-0812">Transmembrane</keyword>
<organism evidence="2 3">
    <name type="scientific">Candidatus Kaiserbacteria bacterium RIFCSPHIGHO2_12_FULL_56_13</name>
    <dbReference type="NCBI Taxonomy" id="1798505"/>
    <lineage>
        <taxon>Bacteria</taxon>
        <taxon>Candidatus Kaiseribacteriota</taxon>
    </lineage>
</organism>
<feature type="transmembrane region" description="Helical" evidence="1">
    <location>
        <begin position="12"/>
        <end position="35"/>
    </location>
</feature>
<accession>A0A1F6EEK7</accession>
<evidence type="ECO:0000256" key="1">
    <source>
        <dbReference type="SAM" id="Phobius"/>
    </source>
</evidence>
<dbReference type="AlphaFoldDB" id="A0A1F6EEK7"/>
<evidence type="ECO:0000313" key="2">
    <source>
        <dbReference type="EMBL" id="OGG72047.1"/>
    </source>
</evidence>
<dbReference type="Proteomes" id="UP000178392">
    <property type="component" value="Unassembled WGS sequence"/>
</dbReference>
<protein>
    <submittedName>
        <fullName evidence="2">Uncharacterized protein</fullName>
    </submittedName>
</protein>
<keyword evidence="1" id="KW-0472">Membrane</keyword>
<name>A0A1F6EEK7_9BACT</name>